<dbReference type="EMBL" id="CP162511">
    <property type="protein sequence ID" value="XDI06040.1"/>
    <property type="molecule type" value="Genomic_DNA"/>
</dbReference>
<keyword evidence="3" id="KW-0804">Transcription</keyword>
<dbReference type="Pfam" id="PF20240">
    <property type="entry name" value="DUF6597"/>
    <property type="match status" value="1"/>
</dbReference>
<dbReference type="GO" id="GO:0043565">
    <property type="term" value="F:sequence-specific DNA binding"/>
    <property type="evidence" value="ECO:0007669"/>
    <property type="project" value="InterPro"/>
</dbReference>
<keyword evidence="1" id="KW-0805">Transcription regulation</keyword>
<sequence>MSEPTSKGHLNPGDAGVSFDRFELGPGLGELVRHVWVVRWSLPVGETRPQRVLSYPALNVVVQAHGAVLAGPDPRVSVTELQGSGWGVGVLFRPAAGPLLATEPPRELVGRVVPFRGAPSGRITALLERGGSRHELIAALRSWLVPLGAAVDESGVLVNRIAHAAESEPDLVRAADLAERTGMGLRTLERLTREFIGVTPKWLIECRRLQEAATRLHAHPSTALSPLAAELGYADYAHFARRYSAIVGESPRATVLSAERRADAATEG</sequence>
<gene>
    <name evidence="5" type="ORF">ABFY20_02765</name>
</gene>
<accession>A0AB39BHN4</accession>
<dbReference type="InterPro" id="IPR050204">
    <property type="entry name" value="AraC_XylS_family_regulators"/>
</dbReference>
<organism evidence="5">
    <name type="scientific">Herbiconiux sp. A18JL235</name>
    <dbReference type="NCBI Taxonomy" id="3152363"/>
    <lineage>
        <taxon>Bacteria</taxon>
        <taxon>Bacillati</taxon>
        <taxon>Actinomycetota</taxon>
        <taxon>Actinomycetes</taxon>
        <taxon>Micrococcales</taxon>
        <taxon>Microbacteriaceae</taxon>
        <taxon>Herbiconiux</taxon>
    </lineage>
</organism>
<reference evidence="5" key="1">
    <citation type="submission" date="2024-05" db="EMBL/GenBank/DDBJ databases">
        <title>Herbiconiux sp. A18JL235.</title>
        <authorList>
            <person name="Zhang G."/>
        </authorList>
    </citation>
    <scope>NUCLEOTIDE SEQUENCE</scope>
    <source>
        <strain evidence="5">A18JL235</strain>
    </source>
</reference>
<dbReference type="AlphaFoldDB" id="A0AB39BHN4"/>
<proteinExistence type="predicted"/>
<dbReference type="RefSeq" id="WP_368498428.1">
    <property type="nucleotide sequence ID" value="NZ_CP162511.1"/>
</dbReference>
<dbReference type="Pfam" id="PF12833">
    <property type="entry name" value="HTH_18"/>
    <property type="match status" value="1"/>
</dbReference>
<dbReference type="InterPro" id="IPR018060">
    <property type="entry name" value="HTH_AraC"/>
</dbReference>
<evidence type="ECO:0000256" key="3">
    <source>
        <dbReference type="ARBA" id="ARBA00023163"/>
    </source>
</evidence>
<dbReference type="SMART" id="SM00342">
    <property type="entry name" value="HTH_ARAC"/>
    <property type="match status" value="1"/>
</dbReference>
<keyword evidence="2" id="KW-0238">DNA-binding</keyword>
<evidence type="ECO:0000259" key="4">
    <source>
        <dbReference type="PROSITE" id="PS01124"/>
    </source>
</evidence>
<dbReference type="PANTHER" id="PTHR46796">
    <property type="entry name" value="HTH-TYPE TRANSCRIPTIONAL ACTIVATOR RHAS-RELATED"/>
    <property type="match status" value="1"/>
</dbReference>
<evidence type="ECO:0000313" key="5">
    <source>
        <dbReference type="EMBL" id="XDI06040.1"/>
    </source>
</evidence>
<dbReference type="GO" id="GO:0003700">
    <property type="term" value="F:DNA-binding transcription factor activity"/>
    <property type="evidence" value="ECO:0007669"/>
    <property type="project" value="InterPro"/>
</dbReference>
<evidence type="ECO:0000256" key="1">
    <source>
        <dbReference type="ARBA" id="ARBA00023015"/>
    </source>
</evidence>
<dbReference type="InterPro" id="IPR046532">
    <property type="entry name" value="DUF6597"/>
</dbReference>
<evidence type="ECO:0000256" key="2">
    <source>
        <dbReference type="ARBA" id="ARBA00023125"/>
    </source>
</evidence>
<protein>
    <submittedName>
        <fullName evidence="5">Helix-turn-helix domain-containing protein</fullName>
    </submittedName>
</protein>
<dbReference type="Gene3D" id="1.10.10.60">
    <property type="entry name" value="Homeodomain-like"/>
    <property type="match status" value="1"/>
</dbReference>
<name>A0AB39BHN4_9MICO</name>
<dbReference type="PROSITE" id="PS01124">
    <property type="entry name" value="HTH_ARAC_FAMILY_2"/>
    <property type="match status" value="1"/>
</dbReference>
<feature type="domain" description="HTH araC/xylS-type" evidence="4">
    <location>
        <begin position="155"/>
        <end position="257"/>
    </location>
</feature>